<dbReference type="InterPro" id="IPR004143">
    <property type="entry name" value="BPL_LPL_catalytic"/>
</dbReference>
<sequence length="243" mass="27250">MNIIKLDATASTNTYLRDLLYAFQLENFTVVVAENQFAGKGQRGAEWLVESGSNLTFSVLLKDLLPSPESVFDLNIVVGISVLNGLKKKYKLPFSIKWPNDILAGNKKICGILIENIIKSSGEVLSIAGMGINVNQQNFENLPQGASLFNLLGIKIDKEEVMESVLNELKQNCERLKSGDNNELWNEYHKNLFKYQETCVFELPNKHTFEGVIQGVTCHGNLTVTKENGTIEEFAIKEIKMLY</sequence>
<evidence type="ECO:0000313" key="3">
    <source>
        <dbReference type="EMBL" id="TDS57246.1"/>
    </source>
</evidence>
<dbReference type="NCBIfam" id="TIGR00121">
    <property type="entry name" value="birA_ligase"/>
    <property type="match status" value="1"/>
</dbReference>
<accession>A0A4R7EUB8</accession>
<evidence type="ECO:0000256" key="1">
    <source>
        <dbReference type="ARBA" id="ARBA00022598"/>
    </source>
</evidence>
<dbReference type="AlphaFoldDB" id="A0A4R7EUB8"/>
<dbReference type="CDD" id="cd16442">
    <property type="entry name" value="BPL"/>
    <property type="match status" value="1"/>
</dbReference>
<dbReference type="GO" id="GO:0004077">
    <property type="term" value="F:biotin--[biotin carboxyl-carrier protein] ligase activity"/>
    <property type="evidence" value="ECO:0007669"/>
    <property type="project" value="InterPro"/>
</dbReference>
<dbReference type="GO" id="GO:0005737">
    <property type="term" value="C:cytoplasm"/>
    <property type="evidence" value="ECO:0007669"/>
    <property type="project" value="TreeGrafter"/>
</dbReference>
<dbReference type="PROSITE" id="PS51733">
    <property type="entry name" value="BPL_LPL_CATALYTIC"/>
    <property type="match status" value="1"/>
</dbReference>
<evidence type="ECO:0000313" key="4">
    <source>
        <dbReference type="Proteomes" id="UP000295215"/>
    </source>
</evidence>
<dbReference type="PANTHER" id="PTHR12835">
    <property type="entry name" value="BIOTIN PROTEIN LIGASE"/>
    <property type="match status" value="1"/>
</dbReference>
<keyword evidence="4" id="KW-1185">Reference proteome</keyword>
<dbReference type="OrthoDB" id="9807064at2"/>
<protein>
    <submittedName>
        <fullName evidence="3">BirA family biotin operon repressor/biotin-[acetyl-CoA-carboxylase] ligase</fullName>
    </submittedName>
</protein>
<dbReference type="InterPro" id="IPR045864">
    <property type="entry name" value="aa-tRNA-synth_II/BPL/LPL"/>
</dbReference>
<evidence type="ECO:0000259" key="2">
    <source>
        <dbReference type="PROSITE" id="PS51733"/>
    </source>
</evidence>
<dbReference type="SUPFAM" id="SSF55681">
    <property type="entry name" value="Class II aaRS and biotin synthetases"/>
    <property type="match status" value="1"/>
</dbReference>
<feature type="domain" description="BPL/LPL catalytic" evidence="2">
    <location>
        <begin position="1"/>
        <end position="177"/>
    </location>
</feature>
<reference evidence="3 4" key="1">
    <citation type="submission" date="2019-03" db="EMBL/GenBank/DDBJ databases">
        <title>Genomic Encyclopedia of Archaeal and Bacterial Type Strains, Phase II (KMG-II): from individual species to whole genera.</title>
        <authorList>
            <person name="Goeker M."/>
        </authorList>
    </citation>
    <scope>NUCLEOTIDE SEQUENCE [LARGE SCALE GENOMIC DNA]</scope>
    <source>
        <strain evidence="3 4">DSM 28213</strain>
    </source>
</reference>
<dbReference type="InterPro" id="IPR004408">
    <property type="entry name" value="Biotin_CoA_COase_ligase"/>
</dbReference>
<keyword evidence="1 3" id="KW-0436">Ligase</keyword>
<dbReference type="RefSeq" id="WP_133712815.1">
    <property type="nucleotide sequence ID" value="NZ_SOAG01000016.1"/>
</dbReference>
<dbReference type="Proteomes" id="UP000295215">
    <property type="component" value="Unassembled WGS sequence"/>
</dbReference>
<dbReference type="PANTHER" id="PTHR12835:SF5">
    <property type="entry name" value="BIOTIN--PROTEIN LIGASE"/>
    <property type="match status" value="1"/>
</dbReference>
<proteinExistence type="predicted"/>
<comment type="caution">
    <text evidence="3">The sequence shown here is derived from an EMBL/GenBank/DDBJ whole genome shotgun (WGS) entry which is preliminary data.</text>
</comment>
<gene>
    <name evidence="3" type="ORF">C8P70_11662</name>
</gene>
<dbReference type="Pfam" id="PF03099">
    <property type="entry name" value="BPL_LplA_LipB"/>
    <property type="match status" value="1"/>
</dbReference>
<organism evidence="3 4">
    <name type="scientific">Myroides indicus</name>
    <dbReference type="NCBI Taxonomy" id="1323422"/>
    <lineage>
        <taxon>Bacteria</taxon>
        <taxon>Pseudomonadati</taxon>
        <taxon>Bacteroidota</taxon>
        <taxon>Flavobacteriia</taxon>
        <taxon>Flavobacteriales</taxon>
        <taxon>Flavobacteriaceae</taxon>
        <taxon>Myroides</taxon>
    </lineage>
</organism>
<dbReference type="EMBL" id="SOAG01000016">
    <property type="protein sequence ID" value="TDS57246.1"/>
    <property type="molecule type" value="Genomic_DNA"/>
</dbReference>
<dbReference type="Gene3D" id="3.30.930.10">
    <property type="entry name" value="Bira Bifunctional Protein, Domain 2"/>
    <property type="match status" value="1"/>
</dbReference>
<name>A0A4R7EUB8_9FLAO</name>